<evidence type="ECO:0000313" key="3">
    <source>
        <dbReference type="Proteomes" id="UP000219369"/>
    </source>
</evidence>
<name>A0A2H3TJR6_FUSOX</name>
<dbReference type="Gene3D" id="2.170.15.10">
    <property type="entry name" value="Proaerolysin, chain A, domain 3"/>
    <property type="match status" value="1"/>
</dbReference>
<sequence>MYNPTDGHLTTIQELELTGWNLDEWLRRTDDHKGDAWAQGNTNRAFAINNFVGVERSHRANDWNNFNTHLEARGKGTYTHVAGPPTLVASISNDLTPTIVQEGNWDNSLGKAPGTFTLNYAKTQSRTVSLAVTKTAKFSTEATFALEGFTFKLSDTYDISNTAANSQTDTTTVTETVSRVLAPGEKIHYSVAQSKSTLTSPPTSTPAIPSSGAVAAGDF</sequence>
<accession>A0A2H3TJR6</accession>
<dbReference type="EMBL" id="FMJY01000007">
    <property type="protein sequence ID" value="SCO88908.1"/>
    <property type="molecule type" value="Genomic_DNA"/>
</dbReference>
<dbReference type="OrthoDB" id="2940722at2759"/>
<reference evidence="3" key="1">
    <citation type="submission" date="2016-09" db="EMBL/GenBank/DDBJ databases">
        <authorList>
            <person name="Guldener U."/>
        </authorList>
    </citation>
    <scope>NUCLEOTIDE SEQUENCE [LARGE SCALE GENOMIC DNA]</scope>
    <source>
        <strain evidence="3">V64-1</strain>
    </source>
</reference>
<evidence type="ECO:0000256" key="1">
    <source>
        <dbReference type="SAM" id="MobiDB-lite"/>
    </source>
</evidence>
<protein>
    <submittedName>
        <fullName evidence="2">Uncharacterized protein</fullName>
    </submittedName>
</protein>
<dbReference type="SUPFAM" id="SSF56973">
    <property type="entry name" value="Aerolisin/ETX pore-forming domain"/>
    <property type="match status" value="1"/>
</dbReference>
<dbReference type="Proteomes" id="UP000219369">
    <property type="component" value="Unassembled WGS sequence"/>
</dbReference>
<organism evidence="2 3">
    <name type="scientific">Fusarium oxysporum</name>
    <name type="common">Fusarium vascular wilt</name>
    <dbReference type="NCBI Taxonomy" id="5507"/>
    <lineage>
        <taxon>Eukaryota</taxon>
        <taxon>Fungi</taxon>
        <taxon>Dikarya</taxon>
        <taxon>Ascomycota</taxon>
        <taxon>Pezizomycotina</taxon>
        <taxon>Sordariomycetes</taxon>
        <taxon>Hypocreomycetidae</taxon>
        <taxon>Hypocreales</taxon>
        <taxon>Nectriaceae</taxon>
        <taxon>Fusarium</taxon>
        <taxon>Fusarium oxysporum species complex</taxon>
    </lineage>
</organism>
<proteinExistence type="predicted"/>
<evidence type="ECO:0000313" key="2">
    <source>
        <dbReference type="EMBL" id="SCO88908.1"/>
    </source>
</evidence>
<gene>
    <name evidence="2" type="ORF">FRV6_13036</name>
</gene>
<feature type="region of interest" description="Disordered" evidence="1">
    <location>
        <begin position="193"/>
        <end position="219"/>
    </location>
</feature>
<feature type="compositionally biased region" description="Low complexity" evidence="1">
    <location>
        <begin position="194"/>
        <end position="211"/>
    </location>
</feature>
<dbReference type="AlphaFoldDB" id="A0A2H3TJR6"/>